<dbReference type="CDD" id="cd01427">
    <property type="entry name" value="HAD_like"/>
    <property type="match status" value="1"/>
</dbReference>
<keyword evidence="5" id="KW-1185">Reference proteome</keyword>
<evidence type="ECO:0000313" key="5">
    <source>
        <dbReference type="Proteomes" id="UP000293360"/>
    </source>
</evidence>
<dbReference type="Proteomes" id="UP000293360">
    <property type="component" value="Unassembled WGS sequence"/>
</dbReference>
<dbReference type="InterPro" id="IPR041492">
    <property type="entry name" value="HAD_2"/>
</dbReference>
<evidence type="ECO:0000256" key="3">
    <source>
        <dbReference type="ARBA" id="ARBA00022842"/>
    </source>
</evidence>
<reference evidence="4 5" key="1">
    <citation type="submission" date="2018-06" db="EMBL/GenBank/DDBJ databases">
        <title>Complete Genomes of Monosporascus.</title>
        <authorList>
            <person name="Robinson A.J."/>
            <person name="Natvig D.O."/>
        </authorList>
    </citation>
    <scope>NUCLEOTIDE SEQUENCE [LARGE SCALE GENOMIC DNA]</scope>
    <source>
        <strain evidence="4 5">CBS 110550</strain>
    </source>
</reference>
<dbReference type="OrthoDB" id="1694274at2759"/>
<dbReference type="PANTHER" id="PTHR46470:SF2">
    <property type="entry name" value="GLYCERALDEHYDE 3-PHOSPHATE PHOSPHATASE"/>
    <property type="match status" value="1"/>
</dbReference>
<dbReference type="Gene3D" id="1.10.150.240">
    <property type="entry name" value="Putative phosphatase, domain 2"/>
    <property type="match status" value="1"/>
</dbReference>
<keyword evidence="1" id="KW-0479">Metal-binding</keyword>
<dbReference type="InterPro" id="IPR051400">
    <property type="entry name" value="HAD-like_hydrolase"/>
</dbReference>
<dbReference type="SFLD" id="SFLDS00003">
    <property type="entry name" value="Haloacid_Dehalogenase"/>
    <property type="match status" value="1"/>
</dbReference>
<gene>
    <name evidence="4" type="ORF">DL764_004969</name>
</gene>
<accession>A0A4Q4TB06</accession>
<dbReference type="InterPro" id="IPR023214">
    <property type="entry name" value="HAD_sf"/>
</dbReference>
<dbReference type="AlphaFoldDB" id="A0A4Q4TB06"/>
<dbReference type="InterPro" id="IPR023198">
    <property type="entry name" value="PGP-like_dom2"/>
</dbReference>
<dbReference type="PANTHER" id="PTHR46470">
    <property type="entry name" value="N-ACYLNEURAMINATE-9-PHOSPHATASE"/>
    <property type="match status" value="1"/>
</dbReference>
<dbReference type="EMBL" id="QJNU01000246">
    <property type="protein sequence ID" value="RYP03708.1"/>
    <property type="molecule type" value="Genomic_DNA"/>
</dbReference>
<protein>
    <submittedName>
        <fullName evidence="4">Uncharacterized protein</fullName>
    </submittedName>
</protein>
<comment type="caution">
    <text evidence="4">The sequence shown here is derived from an EMBL/GenBank/DDBJ whole genome shotgun (WGS) entry which is preliminary data.</text>
</comment>
<evidence type="ECO:0000313" key="4">
    <source>
        <dbReference type="EMBL" id="RYP03708.1"/>
    </source>
</evidence>
<dbReference type="Gene3D" id="3.40.50.1000">
    <property type="entry name" value="HAD superfamily/HAD-like"/>
    <property type="match status" value="1"/>
</dbReference>
<proteinExistence type="predicted"/>
<dbReference type="SFLD" id="SFLDG01129">
    <property type="entry name" value="C1.5:_HAD__Beta-PGM__Phosphata"/>
    <property type="match status" value="1"/>
</dbReference>
<dbReference type="STRING" id="155417.A0A4Q4TB06"/>
<evidence type="ECO:0000256" key="2">
    <source>
        <dbReference type="ARBA" id="ARBA00022801"/>
    </source>
</evidence>
<dbReference type="Pfam" id="PF13419">
    <property type="entry name" value="HAD_2"/>
    <property type="match status" value="1"/>
</dbReference>
<evidence type="ECO:0000256" key="1">
    <source>
        <dbReference type="ARBA" id="ARBA00022723"/>
    </source>
</evidence>
<keyword evidence="3" id="KW-0460">Magnesium</keyword>
<dbReference type="SUPFAM" id="SSF56784">
    <property type="entry name" value="HAD-like"/>
    <property type="match status" value="1"/>
</dbReference>
<keyword evidence="2" id="KW-0378">Hydrolase</keyword>
<organism evidence="4 5">
    <name type="scientific">Monosporascus ibericus</name>
    <dbReference type="NCBI Taxonomy" id="155417"/>
    <lineage>
        <taxon>Eukaryota</taxon>
        <taxon>Fungi</taxon>
        <taxon>Dikarya</taxon>
        <taxon>Ascomycota</taxon>
        <taxon>Pezizomycotina</taxon>
        <taxon>Sordariomycetes</taxon>
        <taxon>Xylariomycetidae</taxon>
        <taxon>Xylariales</taxon>
        <taxon>Xylariales incertae sedis</taxon>
        <taxon>Monosporascus</taxon>
    </lineage>
</organism>
<dbReference type="GO" id="GO:0016791">
    <property type="term" value="F:phosphatase activity"/>
    <property type="evidence" value="ECO:0007669"/>
    <property type="project" value="TreeGrafter"/>
</dbReference>
<dbReference type="GO" id="GO:0046872">
    <property type="term" value="F:metal ion binding"/>
    <property type="evidence" value="ECO:0007669"/>
    <property type="project" value="UniProtKB-KW"/>
</dbReference>
<dbReference type="InterPro" id="IPR036412">
    <property type="entry name" value="HAD-like_sf"/>
</dbReference>
<name>A0A4Q4TB06_9PEZI</name>
<sequence length="316" mass="35766">MLDFKQPFGSSFVFSTDNESAIYCEEKPLGLFTTLEASSSVEEDMPYQGLLSNAEKEKIEEHVGQLYIRCWEDDVLRLQAILKERSWFGFDLDDTLHEFRRSSGIATDKTLEEISKRYGTPLPALRDEYSKILREKTANAFSDGKTSFDYRRERFASVLARFFLPQDQQIMIKLLELYETTLMASLEPKCGALQLLSTVKDMGKKIVIMTEGPQDAQERTVQGLGIGGYIDFLATTNHFRVTKTDGLFPRVLEHLGISPGDMAYVGDNEQRDMKPAMAEGIFSIHLAETKHVSLSTFPPQVNTLSKLLHILSNNNP</sequence>